<feature type="signal peptide" evidence="1">
    <location>
        <begin position="1"/>
        <end position="23"/>
    </location>
</feature>
<dbReference type="AlphaFoldDB" id="A0A6N6VUX6"/>
<organism evidence="2 3">
    <name type="scientific">Silvanigrella paludirubra</name>
    <dbReference type="NCBI Taxonomy" id="2499159"/>
    <lineage>
        <taxon>Bacteria</taxon>
        <taxon>Pseudomonadati</taxon>
        <taxon>Bdellovibrionota</taxon>
        <taxon>Oligoflexia</taxon>
        <taxon>Silvanigrellales</taxon>
        <taxon>Silvanigrellaceae</taxon>
        <taxon>Silvanigrella</taxon>
    </lineage>
</organism>
<evidence type="ECO:0000313" key="3">
    <source>
        <dbReference type="Proteomes" id="UP000437748"/>
    </source>
</evidence>
<accession>A0A6N6VUX6</accession>
<feature type="chain" id="PRO_5026889189" evidence="1">
    <location>
        <begin position="24"/>
        <end position="186"/>
    </location>
</feature>
<dbReference type="OrthoDB" id="9941171at2"/>
<comment type="caution">
    <text evidence="2">The sequence shown here is derived from an EMBL/GenBank/DDBJ whole genome shotgun (WGS) entry which is preliminary data.</text>
</comment>
<sequence>MKNKILSSCLLGISSFFSFSAHADWDFTSLDWRGSYLFCVNEDNTYNWKWAKENPKFSMFHKKGTLESSRGIWVRGNLAFNKHAAPVLDVNHIFENVKEAGEFCTALVNECKSLDDSNKFSLVGVASYSIPYSSWGLVSVKYKSGEKVEVSGKEEDKLKTSSCQNWNYKEFPNEGGAYLTLGKIYK</sequence>
<keyword evidence="3" id="KW-1185">Reference proteome</keyword>
<evidence type="ECO:0000256" key="1">
    <source>
        <dbReference type="SAM" id="SignalP"/>
    </source>
</evidence>
<name>A0A6N6VUX6_9BACT</name>
<proteinExistence type="predicted"/>
<dbReference type="RefSeq" id="WP_153419442.1">
    <property type="nucleotide sequence ID" value="NZ_WFLM01000002.1"/>
</dbReference>
<dbReference type="EMBL" id="WFLM01000002">
    <property type="protein sequence ID" value="KAB8039871.1"/>
    <property type="molecule type" value="Genomic_DNA"/>
</dbReference>
<evidence type="ECO:0000313" key="2">
    <source>
        <dbReference type="EMBL" id="KAB8039871.1"/>
    </source>
</evidence>
<reference evidence="2 3" key="1">
    <citation type="submission" date="2019-10" db="EMBL/GenBank/DDBJ databases">
        <title>New species of Slilvanegrellaceae.</title>
        <authorList>
            <person name="Pitt A."/>
            <person name="Hahn M.W."/>
        </authorList>
    </citation>
    <scope>NUCLEOTIDE SEQUENCE [LARGE SCALE GENOMIC DNA]</scope>
    <source>
        <strain evidence="2 3">SP-Ram-0.45-NSY-1</strain>
    </source>
</reference>
<keyword evidence="1" id="KW-0732">Signal</keyword>
<gene>
    <name evidence="2" type="ORF">GCL60_06300</name>
</gene>
<protein>
    <submittedName>
        <fullName evidence="2">Uncharacterized protein</fullName>
    </submittedName>
</protein>
<dbReference type="Proteomes" id="UP000437748">
    <property type="component" value="Unassembled WGS sequence"/>
</dbReference>